<dbReference type="Gene3D" id="1.25.10.10">
    <property type="entry name" value="Leucine-rich Repeat Variant"/>
    <property type="match status" value="1"/>
</dbReference>
<dbReference type="InterPro" id="IPR016024">
    <property type="entry name" value="ARM-type_fold"/>
</dbReference>
<organism evidence="1 2">
    <name type="scientific">Rhizobium sophoriradicis</name>
    <dbReference type="NCBI Taxonomy" id="1535245"/>
    <lineage>
        <taxon>Bacteria</taxon>
        <taxon>Pseudomonadati</taxon>
        <taxon>Pseudomonadota</taxon>
        <taxon>Alphaproteobacteria</taxon>
        <taxon>Hyphomicrobiales</taxon>
        <taxon>Rhizobiaceae</taxon>
        <taxon>Rhizobium/Agrobacterium group</taxon>
        <taxon>Rhizobium</taxon>
    </lineage>
</organism>
<gene>
    <name evidence="1" type="ORF">CPT34_12350</name>
</gene>
<dbReference type="SUPFAM" id="SSF48371">
    <property type="entry name" value="ARM repeat"/>
    <property type="match status" value="1"/>
</dbReference>
<dbReference type="Proteomes" id="UP000218807">
    <property type="component" value="Unassembled WGS sequence"/>
</dbReference>
<keyword evidence="2" id="KW-1185">Reference proteome</keyword>
<evidence type="ECO:0000313" key="2">
    <source>
        <dbReference type="Proteomes" id="UP000218807"/>
    </source>
</evidence>
<sequence>MNSDDLSRRSTLELLSLIQQRNSSHENKYEATQSLLKRWRQGIDLEPLINLLLSENSHDRLRGANYISELGREVEGLNVAATMLADDALPACRRAFVEYVENSAYYEQAVAKALTKCLLDTDLYVRSAVIGWATRTSDETFEDFSRMVATGAGRREPRFANPLSNDFWNESSLRRAVRGLDIIRRLREGKQIHQIRTDFPGEDSFIFDIVEFSLTLRDRLARWQER</sequence>
<reference evidence="1 2" key="1">
    <citation type="submission" date="2017-09" db="EMBL/GenBank/DDBJ databases">
        <title>Comparative genomics of rhizobia isolated from Phaseolus vulgaris in China.</title>
        <authorList>
            <person name="Tong W."/>
        </authorList>
    </citation>
    <scope>NUCLEOTIDE SEQUENCE [LARGE SCALE GENOMIC DNA]</scope>
    <source>
        <strain evidence="1 2">L101</strain>
    </source>
</reference>
<evidence type="ECO:0008006" key="3">
    <source>
        <dbReference type="Google" id="ProtNLM"/>
    </source>
</evidence>
<evidence type="ECO:0000313" key="1">
    <source>
        <dbReference type="EMBL" id="PCK80943.1"/>
    </source>
</evidence>
<comment type="caution">
    <text evidence="1">The sequence shown here is derived from an EMBL/GenBank/DDBJ whole genome shotgun (WGS) entry which is preliminary data.</text>
</comment>
<accession>A0A2A5KVA9</accession>
<dbReference type="RefSeq" id="WP_009991298.1">
    <property type="nucleotide sequence ID" value="NZ_NXDM01000010.1"/>
</dbReference>
<protein>
    <recommendedName>
        <fullName evidence="3">HEAT repeat domain-containing protein</fullName>
    </recommendedName>
</protein>
<dbReference type="InterPro" id="IPR011989">
    <property type="entry name" value="ARM-like"/>
</dbReference>
<name>A0A2A5KVA9_9HYPH</name>
<dbReference type="AlphaFoldDB" id="A0A2A5KVA9"/>
<dbReference type="EMBL" id="NXDM01000010">
    <property type="protein sequence ID" value="PCK80943.1"/>
    <property type="molecule type" value="Genomic_DNA"/>
</dbReference>
<proteinExistence type="predicted"/>